<dbReference type="InterPro" id="IPR000838">
    <property type="entry name" value="RNA_pol_sigma70_ECF_CS"/>
</dbReference>
<evidence type="ECO:0000259" key="7">
    <source>
        <dbReference type="Pfam" id="PF04542"/>
    </source>
</evidence>
<comment type="similarity">
    <text evidence="1 6">Belongs to the sigma-70 factor family. ECF subfamily.</text>
</comment>
<keyword evidence="2 6" id="KW-0805">Transcription regulation</keyword>
<dbReference type="GO" id="GO:0016987">
    <property type="term" value="F:sigma factor activity"/>
    <property type="evidence" value="ECO:0007669"/>
    <property type="project" value="UniProtKB-KW"/>
</dbReference>
<protein>
    <recommendedName>
        <fullName evidence="6">RNA polymerase sigma factor</fullName>
    </recommendedName>
</protein>
<dbReference type="GO" id="GO:0003677">
    <property type="term" value="F:DNA binding"/>
    <property type="evidence" value="ECO:0007669"/>
    <property type="project" value="UniProtKB-KW"/>
</dbReference>
<name>A0A4R7HVW2_9ACTN</name>
<dbReference type="AlphaFoldDB" id="A0A4R7HVW2"/>
<dbReference type="PANTHER" id="PTHR43133:SF59">
    <property type="entry name" value="ECF RNA POLYMERASE SIGMA FACTOR SIGR"/>
    <property type="match status" value="1"/>
</dbReference>
<dbReference type="GO" id="GO:0006950">
    <property type="term" value="P:response to stress"/>
    <property type="evidence" value="ECO:0007669"/>
    <property type="project" value="UniProtKB-ARBA"/>
</dbReference>
<keyword evidence="10" id="KW-1185">Reference proteome</keyword>
<evidence type="ECO:0000256" key="2">
    <source>
        <dbReference type="ARBA" id="ARBA00023015"/>
    </source>
</evidence>
<dbReference type="InterPro" id="IPR013249">
    <property type="entry name" value="RNA_pol_sigma70_r4_t2"/>
</dbReference>
<dbReference type="InterPro" id="IPR014284">
    <property type="entry name" value="RNA_pol_sigma-70_dom"/>
</dbReference>
<sequence>MADQSTFADQAMEYAPQLYSAALRMTRNQADAEDLVQEAYLRGFRSFHTFQEGTNLRAWLFRILTNAYINRYRAKQRRPQESDLADVEDLYLYRRLGSMETAAASMSAEEQFLDIFTDDEVKQALEDLPENFRLPVLLADVEGFAYKEIAEMLDIPIGTVMSRLHRGRKAMQRALYDYAEARGLTGAPSGADT</sequence>
<dbReference type="EMBL" id="SOAU01000001">
    <property type="protein sequence ID" value="TDT15167.1"/>
    <property type="molecule type" value="Genomic_DNA"/>
</dbReference>
<evidence type="ECO:0000313" key="10">
    <source>
        <dbReference type="Proteomes" id="UP000294558"/>
    </source>
</evidence>
<dbReference type="PROSITE" id="PS01063">
    <property type="entry name" value="SIGMA70_ECF"/>
    <property type="match status" value="1"/>
</dbReference>
<evidence type="ECO:0000259" key="8">
    <source>
        <dbReference type="Pfam" id="PF08281"/>
    </source>
</evidence>
<dbReference type="SUPFAM" id="SSF88946">
    <property type="entry name" value="Sigma2 domain of RNA polymerase sigma factors"/>
    <property type="match status" value="1"/>
</dbReference>
<evidence type="ECO:0000256" key="1">
    <source>
        <dbReference type="ARBA" id="ARBA00010641"/>
    </source>
</evidence>
<dbReference type="InterPro" id="IPR007627">
    <property type="entry name" value="RNA_pol_sigma70_r2"/>
</dbReference>
<dbReference type="NCBIfam" id="TIGR02937">
    <property type="entry name" value="sigma70-ECF"/>
    <property type="match status" value="1"/>
</dbReference>
<feature type="domain" description="RNA polymerase sigma-70 region 2" evidence="7">
    <location>
        <begin position="13"/>
        <end position="78"/>
    </location>
</feature>
<accession>A0A4R7HVW2</accession>
<dbReference type="GO" id="GO:0006352">
    <property type="term" value="P:DNA-templated transcription initiation"/>
    <property type="evidence" value="ECO:0007669"/>
    <property type="project" value="InterPro"/>
</dbReference>
<dbReference type="Pfam" id="PF08281">
    <property type="entry name" value="Sigma70_r4_2"/>
    <property type="match status" value="1"/>
</dbReference>
<dbReference type="InterPro" id="IPR036388">
    <property type="entry name" value="WH-like_DNA-bd_sf"/>
</dbReference>
<proteinExistence type="inferred from homology"/>
<dbReference type="InterPro" id="IPR013324">
    <property type="entry name" value="RNA_pol_sigma_r3/r4-like"/>
</dbReference>
<dbReference type="PANTHER" id="PTHR43133">
    <property type="entry name" value="RNA POLYMERASE ECF-TYPE SIGMA FACTO"/>
    <property type="match status" value="1"/>
</dbReference>
<evidence type="ECO:0000256" key="6">
    <source>
        <dbReference type="RuleBase" id="RU000716"/>
    </source>
</evidence>
<evidence type="ECO:0000256" key="3">
    <source>
        <dbReference type="ARBA" id="ARBA00023082"/>
    </source>
</evidence>
<feature type="domain" description="RNA polymerase sigma factor 70 region 4 type 2" evidence="8">
    <location>
        <begin position="120"/>
        <end position="171"/>
    </location>
</feature>
<evidence type="ECO:0000256" key="4">
    <source>
        <dbReference type="ARBA" id="ARBA00023125"/>
    </source>
</evidence>
<evidence type="ECO:0000256" key="5">
    <source>
        <dbReference type="ARBA" id="ARBA00023163"/>
    </source>
</evidence>
<comment type="caution">
    <text evidence="9">The sequence shown here is derived from an EMBL/GenBank/DDBJ whole genome shotgun (WGS) entry which is preliminary data.</text>
</comment>
<dbReference type="RefSeq" id="WP_279586771.1">
    <property type="nucleotide sequence ID" value="NZ_SOAU01000001.1"/>
</dbReference>
<keyword evidence="5 6" id="KW-0804">Transcription</keyword>
<reference evidence="9 10" key="1">
    <citation type="submission" date="2019-03" db="EMBL/GenBank/DDBJ databases">
        <title>Sequencing the genomes of 1000 actinobacteria strains.</title>
        <authorList>
            <person name="Klenk H.-P."/>
        </authorList>
    </citation>
    <scope>NUCLEOTIDE SEQUENCE [LARGE SCALE GENOMIC DNA]</scope>
    <source>
        <strain evidence="9 10">DSM 18936</strain>
    </source>
</reference>
<dbReference type="SUPFAM" id="SSF88659">
    <property type="entry name" value="Sigma3 and sigma4 domains of RNA polymerase sigma factors"/>
    <property type="match status" value="1"/>
</dbReference>
<dbReference type="Gene3D" id="1.10.1740.10">
    <property type="match status" value="1"/>
</dbReference>
<keyword evidence="4 6" id="KW-0238">DNA-binding</keyword>
<keyword evidence="3 6" id="KW-0731">Sigma factor</keyword>
<dbReference type="Proteomes" id="UP000294558">
    <property type="component" value="Unassembled WGS sequence"/>
</dbReference>
<organism evidence="9 10">
    <name type="scientific">Ilumatobacter fluminis</name>
    <dbReference type="NCBI Taxonomy" id="467091"/>
    <lineage>
        <taxon>Bacteria</taxon>
        <taxon>Bacillati</taxon>
        <taxon>Actinomycetota</taxon>
        <taxon>Acidimicrobiia</taxon>
        <taxon>Acidimicrobiales</taxon>
        <taxon>Ilumatobacteraceae</taxon>
        <taxon>Ilumatobacter</taxon>
    </lineage>
</organism>
<dbReference type="InterPro" id="IPR039425">
    <property type="entry name" value="RNA_pol_sigma-70-like"/>
</dbReference>
<gene>
    <name evidence="9" type="ORF">BDK89_0730</name>
</gene>
<dbReference type="Pfam" id="PF04542">
    <property type="entry name" value="Sigma70_r2"/>
    <property type="match status" value="1"/>
</dbReference>
<evidence type="ECO:0000313" key="9">
    <source>
        <dbReference type="EMBL" id="TDT15167.1"/>
    </source>
</evidence>
<dbReference type="CDD" id="cd06171">
    <property type="entry name" value="Sigma70_r4"/>
    <property type="match status" value="1"/>
</dbReference>
<dbReference type="InterPro" id="IPR013325">
    <property type="entry name" value="RNA_pol_sigma_r2"/>
</dbReference>
<dbReference type="Gene3D" id="1.10.10.10">
    <property type="entry name" value="Winged helix-like DNA-binding domain superfamily/Winged helix DNA-binding domain"/>
    <property type="match status" value="1"/>
</dbReference>